<dbReference type="FunFam" id="3.40.50.720:FF:000702">
    <property type="entry name" value="NADH dehydrogenase (Ubiquinone)"/>
    <property type="match status" value="1"/>
</dbReference>
<evidence type="ECO:0000313" key="3">
    <source>
        <dbReference type="Proteomes" id="UP000190675"/>
    </source>
</evidence>
<feature type="domain" description="NAD-dependent epimerase/dehydratase" evidence="1">
    <location>
        <begin position="9"/>
        <end position="217"/>
    </location>
</feature>
<protein>
    <submittedName>
        <fullName evidence="2">NADH dehydrogenase</fullName>
    </submittedName>
</protein>
<dbReference type="CDD" id="cd05271">
    <property type="entry name" value="NDUFA9_like_SDR_a"/>
    <property type="match status" value="1"/>
</dbReference>
<dbReference type="Gene3D" id="3.40.50.720">
    <property type="entry name" value="NAD(P)-binding Rossmann-like Domain"/>
    <property type="match status" value="1"/>
</dbReference>
<dbReference type="PANTHER" id="PTHR12126:SF11">
    <property type="entry name" value="NADH DEHYDROGENASE [UBIQUINONE] 1 ALPHA SUBCOMPLEX SUBUNIT 9, MITOCHONDRIAL"/>
    <property type="match status" value="1"/>
</dbReference>
<sequence>MASNLDTLVTVFGGSGFLGRHVVRALAKRDYRIRVAVRRPELAGHLQPLGRVGQIHAVQANLRYPASVEAAMRDSHAAVNLVGILAEGGAQTFDAVQGAGAGAVANAAAAVSARMVHVSAIGASENSASGYARAKAAGEKAVLSAVPSASILRPSVVFGPEDQFTNRFAALARMSPALPLIGGGLTKLQPVYVGDVATAVAHAVDGKTKEGAVYELGGPEVLTMREIMEIILDVTERRRMLIPLPFGLAKLQALFLQFAPGDFKLTPDQVTLLRSDNVVSDAAKAEGLTLEGLGITPDSMEAIVPQYLWRFRKTGQFTHRGA</sequence>
<accession>A0A1M5J038</accession>
<evidence type="ECO:0000313" key="2">
    <source>
        <dbReference type="EMBL" id="SHG33891.1"/>
    </source>
</evidence>
<dbReference type="SUPFAM" id="SSF51735">
    <property type="entry name" value="NAD(P)-binding Rossmann-fold domains"/>
    <property type="match status" value="1"/>
</dbReference>
<reference evidence="2 3" key="1">
    <citation type="submission" date="2016-11" db="EMBL/GenBank/DDBJ databases">
        <authorList>
            <person name="Jaros S."/>
            <person name="Januszkiewicz K."/>
            <person name="Wedrychowicz H."/>
        </authorList>
    </citation>
    <scope>NUCLEOTIDE SEQUENCE [LARGE SCALE GENOMIC DNA]</scope>
    <source>
        <strain evidence="2 3">GAS242</strain>
    </source>
</reference>
<dbReference type="InterPro" id="IPR001509">
    <property type="entry name" value="Epimerase_deHydtase"/>
</dbReference>
<dbReference type="Proteomes" id="UP000190675">
    <property type="component" value="Chromosome I"/>
</dbReference>
<dbReference type="PANTHER" id="PTHR12126">
    <property type="entry name" value="NADH-UBIQUINONE OXIDOREDUCTASE 39 KDA SUBUNIT-RELATED"/>
    <property type="match status" value="1"/>
</dbReference>
<dbReference type="OrthoDB" id="9776313at2"/>
<dbReference type="AlphaFoldDB" id="A0A1M5J038"/>
<dbReference type="Pfam" id="PF01370">
    <property type="entry name" value="Epimerase"/>
    <property type="match status" value="1"/>
</dbReference>
<dbReference type="RefSeq" id="WP_079565758.1">
    <property type="nucleotide sequence ID" value="NZ_LT670818.1"/>
</dbReference>
<dbReference type="InterPro" id="IPR036291">
    <property type="entry name" value="NAD(P)-bd_dom_sf"/>
</dbReference>
<dbReference type="InterPro" id="IPR051207">
    <property type="entry name" value="ComplexI_NDUFA9_subunit"/>
</dbReference>
<organism evidence="2 3">
    <name type="scientific">Bradyrhizobium erythrophlei</name>
    <dbReference type="NCBI Taxonomy" id="1437360"/>
    <lineage>
        <taxon>Bacteria</taxon>
        <taxon>Pseudomonadati</taxon>
        <taxon>Pseudomonadota</taxon>
        <taxon>Alphaproteobacteria</taxon>
        <taxon>Hyphomicrobiales</taxon>
        <taxon>Nitrobacteraceae</taxon>
        <taxon>Bradyrhizobium</taxon>
    </lineage>
</organism>
<proteinExistence type="predicted"/>
<name>A0A1M5J038_9BRAD</name>
<gene>
    <name evidence="2" type="ORF">SAMN05444169_1914</name>
</gene>
<dbReference type="EMBL" id="LT670818">
    <property type="protein sequence ID" value="SHG33891.1"/>
    <property type="molecule type" value="Genomic_DNA"/>
</dbReference>
<dbReference type="GO" id="GO:0044877">
    <property type="term" value="F:protein-containing complex binding"/>
    <property type="evidence" value="ECO:0007669"/>
    <property type="project" value="TreeGrafter"/>
</dbReference>
<evidence type="ECO:0000259" key="1">
    <source>
        <dbReference type="Pfam" id="PF01370"/>
    </source>
</evidence>